<reference evidence="10 11" key="1">
    <citation type="submission" date="2019-04" db="EMBL/GenBank/DDBJ databases">
        <authorList>
            <person name="Hwang J.C."/>
        </authorList>
    </citation>
    <scope>NUCLEOTIDE SEQUENCE [LARGE SCALE GENOMIC DNA]</scope>
    <source>
        <strain evidence="10 11">IMCC35001</strain>
    </source>
</reference>
<evidence type="ECO:0000256" key="4">
    <source>
        <dbReference type="ARBA" id="ARBA00022603"/>
    </source>
</evidence>
<evidence type="ECO:0000259" key="9">
    <source>
        <dbReference type="Pfam" id="PF08241"/>
    </source>
</evidence>
<dbReference type="InterPro" id="IPR029063">
    <property type="entry name" value="SAM-dependent_MTases_sf"/>
</dbReference>
<dbReference type="SUPFAM" id="SSF53335">
    <property type="entry name" value="S-adenosyl-L-methionine-dependent methyltransferases"/>
    <property type="match status" value="1"/>
</dbReference>
<dbReference type="EC" id="2.1.1.197" evidence="3 8"/>
<evidence type="ECO:0000256" key="2">
    <source>
        <dbReference type="ARBA" id="ARBA00004746"/>
    </source>
</evidence>
<name>A0A4U1B8H2_9GAMM</name>
<dbReference type="GO" id="GO:0010340">
    <property type="term" value="F:carboxyl-O-methyltransferase activity"/>
    <property type="evidence" value="ECO:0007669"/>
    <property type="project" value="UniProtKB-UniRule"/>
</dbReference>
<dbReference type="InterPro" id="IPR011814">
    <property type="entry name" value="BioC"/>
</dbReference>
<evidence type="ECO:0000256" key="6">
    <source>
        <dbReference type="ARBA" id="ARBA00022691"/>
    </source>
</evidence>
<comment type="catalytic activity">
    <reaction evidence="1 8">
        <text>malonyl-[ACP] + S-adenosyl-L-methionine = malonyl-[ACP] methyl ester + S-adenosyl-L-homocysteine</text>
        <dbReference type="Rhea" id="RHEA:17105"/>
        <dbReference type="Rhea" id="RHEA-COMP:9623"/>
        <dbReference type="Rhea" id="RHEA-COMP:9954"/>
        <dbReference type="ChEBI" id="CHEBI:57856"/>
        <dbReference type="ChEBI" id="CHEBI:59789"/>
        <dbReference type="ChEBI" id="CHEBI:78449"/>
        <dbReference type="ChEBI" id="CHEBI:78845"/>
        <dbReference type="EC" id="2.1.1.197"/>
    </reaction>
</comment>
<evidence type="ECO:0000256" key="7">
    <source>
        <dbReference type="ARBA" id="ARBA00022756"/>
    </source>
</evidence>
<feature type="domain" description="Methyltransferase type 11" evidence="9">
    <location>
        <begin position="59"/>
        <end position="149"/>
    </location>
</feature>
<keyword evidence="5 8" id="KW-0808">Transferase</keyword>
<dbReference type="Proteomes" id="UP000305674">
    <property type="component" value="Unassembled WGS sequence"/>
</dbReference>
<evidence type="ECO:0000256" key="1">
    <source>
        <dbReference type="ARBA" id="ARBA00000852"/>
    </source>
</evidence>
<dbReference type="EMBL" id="SWCI01000018">
    <property type="protein sequence ID" value="TKB46811.1"/>
    <property type="molecule type" value="Genomic_DNA"/>
</dbReference>
<organism evidence="10 11">
    <name type="scientific">Ferrimonas sediminicola</name>
    <dbReference type="NCBI Taxonomy" id="2569538"/>
    <lineage>
        <taxon>Bacteria</taxon>
        <taxon>Pseudomonadati</taxon>
        <taxon>Pseudomonadota</taxon>
        <taxon>Gammaproteobacteria</taxon>
        <taxon>Alteromonadales</taxon>
        <taxon>Ferrimonadaceae</taxon>
        <taxon>Ferrimonas</taxon>
    </lineage>
</organism>
<evidence type="ECO:0000256" key="8">
    <source>
        <dbReference type="HAMAP-Rule" id="MF_00835"/>
    </source>
</evidence>
<comment type="function">
    <text evidence="8">Converts the free carboxyl group of a malonyl-thioester to its methyl ester by transfer of a methyl group from S-adenosyl-L-methionine (SAM). It allows to synthesize pimeloyl-ACP via the fatty acid synthetic pathway.</text>
</comment>
<dbReference type="NCBIfam" id="TIGR02072">
    <property type="entry name" value="BioC"/>
    <property type="match status" value="1"/>
</dbReference>
<comment type="pathway">
    <text evidence="2 8">Cofactor biosynthesis; biotin biosynthesis.</text>
</comment>
<dbReference type="PANTHER" id="PTHR13090">
    <property type="entry name" value="ARGININE-HYDROXYLASE NDUFAF5, MITOCHONDRIAL"/>
    <property type="match status" value="1"/>
</dbReference>
<dbReference type="UniPathway" id="UPA00078"/>
<accession>A0A4U1B8H2</accession>
<evidence type="ECO:0000256" key="3">
    <source>
        <dbReference type="ARBA" id="ARBA00012327"/>
    </source>
</evidence>
<keyword evidence="6 8" id="KW-0949">S-adenosyl-L-methionine</keyword>
<dbReference type="GO" id="GO:0032259">
    <property type="term" value="P:methylation"/>
    <property type="evidence" value="ECO:0007669"/>
    <property type="project" value="UniProtKB-KW"/>
</dbReference>
<comment type="caution">
    <text evidence="10">The sequence shown here is derived from an EMBL/GenBank/DDBJ whole genome shotgun (WGS) entry which is preliminary data.</text>
</comment>
<dbReference type="GO" id="GO:0009102">
    <property type="term" value="P:biotin biosynthetic process"/>
    <property type="evidence" value="ECO:0007669"/>
    <property type="project" value="UniProtKB-UniRule"/>
</dbReference>
<dbReference type="InterPro" id="IPR050602">
    <property type="entry name" value="Malonyl-ACP_OMT"/>
</dbReference>
<comment type="similarity">
    <text evidence="8">Belongs to the methyltransferase superfamily.</text>
</comment>
<evidence type="ECO:0000313" key="10">
    <source>
        <dbReference type="EMBL" id="TKB46811.1"/>
    </source>
</evidence>
<keyword evidence="7 8" id="KW-0093">Biotin biosynthesis</keyword>
<gene>
    <name evidence="8 10" type="primary">bioC</name>
    <name evidence="10" type="ORF">FCL40_17310</name>
</gene>
<sequence length="271" mass="29664">MRYGMLPRPDNAQPMHNKEAIGRAFGRAADSYDRHAQFQRLVGERLLSLAGPMPVGQVLDLGCGSGHFTERLLAQGHRVLALDLAPPMLTRTRSRCPQALCLQGDADALPLAPGSFDMAFSSMALQWSQDLTAALRQLRACLRPGGRLLLSTLVQGSLTELARAWQQVDHRPRVNPYPSEEVLRIAVAAAGFNPGQLTFETVTLHYDSALAVMRALKGVGATHLHQGEGHRLLDRTTLARLERAYQAQSQPRTPAGLPLSYRVCYGVLTLD</sequence>
<dbReference type="Pfam" id="PF08241">
    <property type="entry name" value="Methyltransf_11"/>
    <property type="match status" value="1"/>
</dbReference>
<dbReference type="GO" id="GO:0102130">
    <property type="term" value="F:malonyl-CoA methyltransferase activity"/>
    <property type="evidence" value="ECO:0007669"/>
    <property type="project" value="UniProtKB-EC"/>
</dbReference>
<keyword evidence="4 8" id="KW-0489">Methyltransferase</keyword>
<evidence type="ECO:0000256" key="5">
    <source>
        <dbReference type="ARBA" id="ARBA00022679"/>
    </source>
</evidence>
<keyword evidence="11" id="KW-1185">Reference proteome</keyword>
<dbReference type="InterPro" id="IPR013216">
    <property type="entry name" value="Methyltransf_11"/>
</dbReference>
<proteinExistence type="inferred from homology"/>
<dbReference type="GO" id="GO:0008757">
    <property type="term" value="F:S-adenosylmethionine-dependent methyltransferase activity"/>
    <property type="evidence" value="ECO:0007669"/>
    <property type="project" value="InterPro"/>
</dbReference>
<dbReference type="OrthoDB" id="9760689at2"/>
<dbReference type="PANTHER" id="PTHR13090:SF1">
    <property type="entry name" value="ARGININE-HYDROXYLASE NDUFAF5, MITOCHONDRIAL"/>
    <property type="match status" value="1"/>
</dbReference>
<evidence type="ECO:0000313" key="11">
    <source>
        <dbReference type="Proteomes" id="UP000305674"/>
    </source>
</evidence>
<dbReference type="CDD" id="cd02440">
    <property type="entry name" value="AdoMet_MTases"/>
    <property type="match status" value="1"/>
</dbReference>
<dbReference type="AlphaFoldDB" id="A0A4U1B8H2"/>
<protein>
    <recommendedName>
        <fullName evidence="3 8">Malonyl-[acyl-carrier protein] O-methyltransferase</fullName>
        <shortName evidence="8">Malonyl-ACP O-methyltransferase</shortName>
        <ecNumber evidence="3 8">2.1.1.197</ecNumber>
    </recommendedName>
    <alternativeName>
        <fullName evidence="8">Biotin synthesis protein BioC</fullName>
    </alternativeName>
</protein>
<dbReference type="Gene3D" id="3.40.50.150">
    <property type="entry name" value="Vaccinia Virus protein VP39"/>
    <property type="match status" value="1"/>
</dbReference>
<dbReference type="HAMAP" id="MF_00835">
    <property type="entry name" value="BioC"/>
    <property type="match status" value="1"/>
</dbReference>